<sequence>MFLRIPAWISEGGPLDQPESGLSLKTKQRKIGIAMDFGWTMIPHQTETQQLGNDHESPLDNEARLHKFQEESSANIDKSGARGIISVTVSDKRRMSPPCILHRLEIKNYTFLNSL</sequence>
<organism evidence="1 2">
    <name type="scientific">Trichomalopsis sarcophagae</name>
    <dbReference type="NCBI Taxonomy" id="543379"/>
    <lineage>
        <taxon>Eukaryota</taxon>
        <taxon>Metazoa</taxon>
        <taxon>Ecdysozoa</taxon>
        <taxon>Arthropoda</taxon>
        <taxon>Hexapoda</taxon>
        <taxon>Insecta</taxon>
        <taxon>Pterygota</taxon>
        <taxon>Neoptera</taxon>
        <taxon>Endopterygota</taxon>
        <taxon>Hymenoptera</taxon>
        <taxon>Apocrita</taxon>
        <taxon>Proctotrupomorpha</taxon>
        <taxon>Chalcidoidea</taxon>
        <taxon>Pteromalidae</taxon>
        <taxon>Pteromalinae</taxon>
        <taxon>Trichomalopsis</taxon>
    </lineage>
</organism>
<name>A0A232ELM9_9HYME</name>
<reference evidence="1 2" key="1">
    <citation type="journal article" date="2017" name="Curr. Biol.">
        <title>The Evolution of Venom by Co-option of Single-Copy Genes.</title>
        <authorList>
            <person name="Martinson E.O."/>
            <person name="Mrinalini"/>
            <person name="Kelkar Y.D."/>
            <person name="Chang C.H."/>
            <person name="Werren J.H."/>
        </authorList>
    </citation>
    <scope>NUCLEOTIDE SEQUENCE [LARGE SCALE GENOMIC DNA]</scope>
    <source>
        <strain evidence="1 2">Alberta</strain>
        <tissue evidence="1">Whole body</tissue>
    </source>
</reference>
<gene>
    <name evidence="1" type="ORF">TSAR_009414</name>
</gene>
<proteinExistence type="predicted"/>
<evidence type="ECO:0000313" key="1">
    <source>
        <dbReference type="EMBL" id="OXU19255.1"/>
    </source>
</evidence>
<dbReference type="AlphaFoldDB" id="A0A232ELM9"/>
<evidence type="ECO:0000313" key="2">
    <source>
        <dbReference type="Proteomes" id="UP000215335"/>
    </source>
</evidence>
<dbReference type="EMBL" id="NNAY01003526">
    <property type="protein sequence ID" value="OXU19255.1"/>
    <property type="molecule type" value="Genomic_DNA"/>
</dbReference>
<comment type="caution">
    <text evidence="1">The sequence shown here is derived from an EMBL/GenBank/DDBJ whole genome shotgun (WGS) entry which is preliminary data.</text>
</comment>
<accession>A0A232ELM9</accession>
<dbReference type="Proteomes" id="UP000215335">
    <property type="component" value="Unassembled WGS sequence"/>
</dbReference>
<keyword evidence="2" id="KW-1185">Reference proteome</keyword>
<protein>
    <submittedName>
        <fullName evidence="1">Uncharacterized protein</fullName>
    </submittedName>
</protein>